<dbReference type="EMBL" id="BK014921">
    <property type="protein sequence ID" value="DAD82559.1"/>
    <property type="molecule type" value="Genomic_DNA"/>
</dbReference>
<reference evidence="1" key="1">
    <citation type="journal article" date="2021" name="Proc. Natl. Acad. Sci. U.S.A.">
        <title>A Catalog of Tens of Thousands of Viruses from Human Metagenomes Reveals Hidden Associations with Chronic Diseases.</title>
        <authorList>
            <person name="Tisza M.J."/>
            <person name="Buck C.B."/>
        </authorList>
    </citation>
    <scope>NUCLEOTIDE SEQUENCE</scope>
    <source>
        <strain evidence="1">CtSdk10</strain>
    </source>
</reference>
<sequence length="44" mass="5403">MGVTRIVGRPRCHTYCWTFPWNCNERSGWTCFWKIIYLIDDDDF</sequence>
<accession>A0A8S5MKI3</accession>
<name>A0A8S5MKI3_9CAUD</name>
<organism evidence="1">
    <name type="scientific">Siphoviridae sp. ctSdk10</name>
    <dbReference type="NCBI Taxonomy" id="2826345"/>
    <lineage>
        <taxon>Viruses</taxon>
        <taxon>Duplodnaviria</taxon>
        <taxon>Heunggongvirae</taxon>
        <taxon>Uroviricota</taxon>
        <taxon>Caudoviricetes</taxon>
    </lineage>
</organism>
<proteinExistence type="predicted"/>
<evidence type="ECO:0000313" key="1">
    <source>
        <dbReference type="EMBL" id="DAD82559.1"/>
    </source>
</evidence>
<protein>
    <submittedName>
        <fullName evidence="1">Uncharacterized protein</fullName>
    </submittedName>
</protein>